<gene>
    <name evidence="2" type="ORF">OSB04_024772</name>
</gene>
<accession>A0AA38SZ26</accession>
<reference evidence="2" key="1">
    <citation type="submission" date="2023-03" db="EMBL/GenBank/DDBJ databases">
        <title>Chromosome-scale reference genome and RAD-based genetic map of yellow starthistle (Centaurea solstitialis) reveal putative structural variation and QTLs associated with invader traits.</title>
        <authorList>
            <person name="Reatini B."/>
            <person name="Cang F.A."/>
            <person name="Jiang Q."/>
            <person name="Mckibben M.T.W."/>
            <person name="Barker M.S."/>
            <person name="Rieseberg L.H."/>
            <person name="Dlugosch K.M."/>
        </authorList>
    </citation>
    <scope>NUCLEOTIDE SEQUENCE</scope>
    <source>
        <strain evidence="2">CAN-66</strain>
        <tissue evidence="2">Leaf</tissue>
    </source>
</reference>
<dbReference type="EMBL" id="JARYMX010000006">
    <property type="protein sequence ID" value="KAJ9545065.1"/>
    <property type="molecule type" value="Genomic_DNA"/>
</dbReference>
<keyword evidence="3" id="KW-1185">Reference proteome</keyword>
<name>A0AA38SZ26_9ASTR</name>
<evidence type="ECO:0000313" key="3">
    <source>
        <dbReference type="Proteomes" id="UP001172457"/>
    </source>
</evidence>
<feature type="transmembrane region" description="Helical" evidence="1">
    <location>
        <begin position="94"/>
        <end position="113"/>
    </location>
</feature>
<evidence type="ECO:0000313" key="2">
    <source>
        <dbReference type="EMBL" id="KAJ9545065.1"/>
    </source>
</evidence>
<comment type="caution">
    <text evidence="2">The sequence shown here is derived from an EMBL/GenBank/DDBJ whole genome shotgun (WGS) entry which is preliminary data.</text>
</comment>
<organism evidence="2 3">
    <name type="scientific">Centaurea solstitialis</name>
    <name type="common">yellow star-thistle</name>
    <dbReference type="NCBI Taxonomy" id="347529"/>
    <lineage>
        <taxon>Eukaryota</taxon>
        <taxon>Viridiplantae</taxon>
        <taxon>Streptophyta</taxon>
        <taxon>Embryophyta</taxon>
        <taxon>Tracheophyta</taxon>
        <taxon>Spermatophyta</taxon>
        <taxon>Magnoliopsida</taxon>
        <taxon>eudicotyledons</taxon>
        <taxon>Gunneridae</taxon>
        <taxon>Pentapetalae</taxon>
        <taxon>asterids</taxon>
        <taxon>campanulids</taxon>
        <taxon>Asterales</taxon>
        <taxon>Asteraceae</taxon>
        <taxon>Carduoideae</taxon>
        <taxon>Cardueae</taxon>
        <taxon>Centaureinae</taxon>
        <taxon>Centaurea</taxon>
    </lineage>
</organism>
<dbReference type="Proteomes" id="UP001172457">
    <property type="component" value="Chromosome 6"/>
</dbReference>
<keyword evidence="1" id="KW-1133">Transmembrane helix</keyword>
<evidence type="ECO:0000256" key="1">
    <source>
        <dbReference type="SAM" id="Phobius"/>
    </source>
</evidence>
<proteinExistence type="predicted"/>
<feature type="transmembrane region" description="Helical" evidence="1">
    <location>
        <begin position="61"/>
        <end position="82"/>
    </location>
</feature>
<protein>
    <submittedName>
        <fullName evidence="2">Uncharacterized protein</fullName>
    </submittedName>
</protein>
<dbReference type="AlphaFoldDB" id="A0AA38SZ26"/>
<sequence length="225" mass="25567">MGTYTTCTLCKCGLGIMWLFKQKFNADGSLACYKARLVANGRSQQPDIDVMKSLLQLSNRALYALFLVFQYLDVGLCINWISRIPFFTFIYGRLSTCISLQVFMTIDFLIMYATNNSTLVYCIPTTRRSTLVTTFFLGRQNARIHVISRSSVEAEYRGVANVVAETCWVCNLLYELHCPPTKRMVLYCDKYADIFTKGIPSSLFNEFKSYLNIQNSPLNKTVGGC</sequence>
<keyword evidence="1" id="KW-0812">Transmembrane</keyword>
<keyword evidence="1" id="KW-0472">Membrane</keyword>